<proteinExistence type="predicted"/>
<evidence type="ECO:0000313" key="1">
    <source>
        <dbReference type="EMBL" id="CAD8283717.1"/>
    </source>
</evidence>
<reference evidence="1" key="1">
    <citation type="submission" date="2021-01" db="EMBL/GenBank/DDBJ databases">
        <authorList>
            <person name="Corre E."/>
            <person name="Pelletier E."/>
            <person name="Niang G."/>
            <person name="Scheremetjew M."/>
            <person name="Finn R."/>
            <person name="Kale V."/>
            <person name="Holt S."/>
            <person name="Cochrane G."/>
            <person name="Meng A."/>
            <person name="Brown T."/>
            <person name="Cohen L."/>
        </authorList>
    </citation>
    <scope>NUCLEOTIDE SEQUENCE</scope>
    <source>
        <strain evidence="1">CCMP219</strain>
    </source>
</reference>
<name>A0A7R9YT02_9CHLO</name>
<organism evidence="1">
    <name type="scientific">Chlamydomonas euryale</name>
    <dbReference type="NCBI Taxonomy" id="1486919"/>
    <lineage>
        <taxon>Eukaryota</taxon>
        <taxon>Viridiplantae</taxon>
        <taxon>Chlorophyta</taxon>
        <taxon>core chlorophytes</taxon>
        <taxon>Chlorophyceae</taxon>
        <taxon>CS clade</taxon>
        <taxon>Chlamydomonadales</taxon>
        <taxon>Chlamydomonadaceae</taxon>
        <taxon>Chlamydomonas</taxon>
    </lineage>
</organism>
<dbReference type="EMBL" id="HBEC01008205">
    <property type="protein sequence ID" value="CAD8283717.1"/>
    <property type="molecule type" value="Transcribed_RNA"/>
</dbReference>
<dbReference type="AlphaFoldDB" id="A0A7R9YT02"/>
<sequence length="126" mass="12842">MRQAQTRWTWARDDAAAGVGVSSVPTDSMDVGTGSRCGGGGCAGGHKHDGRGEVGALAGADLWTWAWDGAAVRGRRGAGDNAHAGYGREMARPWLGLSVPGASAEGGGRNWRIALAGVNARGSRGR</sequence>
<protein>
    <submittedName>
        <fullName evidence="1">Uncharacterized protein</fullName>
    </submittedName>
</protein>
<accession>A0A7R9YT02</accession>
<gene>
    <name evidence="1" type="ORF">CEUR00632_LOCUS3752</name>
</gene>